<sequence>MSLAVRGLRRRFRRCQGRGRELLKRGDLLSGDLGVELVELLRLLLLFLVEQGDGQDRRAEDPSQ</sequence>
<protein>
    <submittedName>
        <fullName evidence="1">Uncharacterized protein</fullName>
    </submittedName>
</protein>
<accession>A0ABW8LHI0</accession>
<name>A0ABW8LHI0_9ACTN</name>
<dbReference type="Proteomes" id="UP001620295">
    <property type="component" value="Unassembled WGS sequence"/>
</dbReference>
<dbReference type="RefSeq" id="WP_358632767.1">
    <property type="nucleotide sequence ID" value="NZ_JBFAEV010000004.1"/>
</dbReference>
<evidence type="ECO:0000313" key="1">
    <source>
        <dbReference type="EMBL" id="MFK4264465.1"/>
    </source>
</evidence>
<comment type="caution">
    <text evidence="1">The sequence shown here is derived from an EMBL/GenBank/DDBJ whole genome shotgun (WGS) entry which is preliminary data.</text>
</comment>
<dbReference type="EMBL" id="JBJDQH010000002">
    <property type="protein sequence ID" value="MFK4264465.1"/>
    <property type="molecule type" value="Genomic_DNA"/>
</dbReference>
<proteinExistence type="predicted"/>
<keyword evidence="2" id="KW-1185">Reference proteome</keyword>
<reference evidence="1 2" key="1">
    <citation type="submission" date="2024-11" db="EMBL/GenBank/DDBJ databases">
        <title>The Natural Products Discovery Center: Release of the First 8490 Sequenced Strains for Exploring Actinobacteria Biosynthetic Diversity.</title>
        <authorList>
            <person name="Kalkreuter E."/>
            <person name="Kautsar S.A."/>
            <person name="Yang D."/>
            <person name="Bader C.D."/>
            <person name="Teijaro C.N."/>
            <person name="Fluegel L."/>
            <person name="Davis C.M."/>
            <person name="Simpson J.R."/>
            <person name="Lauterbach L."/>
            <person name="Steele A.D."/>
            <person name="Gui C."/>
            <person name="Meng S."/>
            <person name="Li G."/>
            <person name="Viehrig K."/>
            <person name="Ye F."/>
            <person name="Su P."/>
            <person name="Kiefer A.F."/>
            <person name="Nichols A."/>
            <person name="Cepeda A.J."/>
            <person name="Yan W."/>
            <person name="Fan B."/>
            <person name="Jiang Y."/>
            <person name="Adhikari A."/>
            <person name="Zheng C.-J."/>
            <person name="Schuster L."/>
            <person name="Cowan T.M."/>
            <person name="Smanski M.J."/>
            <person name="Chevrette M.G."/>
            <person name="De Carvalho L.P.S."/>
            <person name="Shen B."/>
        </authorList>
    </citation>
    <scope>NUCLEOTIDE SEQUENCE [LARGE SCALE GENOMIC DNA]</scope>
    <source>
        <strain evidence="1 2">NPDC020863</strain>
    </source>
</reference>
<organism evidence="1 2">
    <name type="scientific">Streptomyces milbemycinicus</name>
    <dbReference type="NCBI Taxonomy" id="476552"/>
    <lineage>
        <taxon>Bacteria</taxon>
        <taxon>Bacillati</taxon>
        <taxon>Actinomycetota</taxon>
        <taxon>Actinomycetes</taxon>
        <taxon>Kitasatosporales</taxon>
        <taxon>Streptomycetaceae</taxon>
        <taxon>Streptomyces</taxon>
    </lineage>
</organism>
<evidence type="ECO:0000313" key="2">
    <source>
        <dbReference type="Proteomes" id="UP001620295"/>
    </source>
</evidence>
<gene>
    <name evidence="1" type="ORF">ACI2L5_05935</name>
</gene>